<gene>
    <name evidence="1" type="ORF">DFH08DRAFT_818845</name>
</gene>
<proteinExistence type="predicted"/>
<reference evidence="1" key="1">
    <citation type="submission" date="2023-03" db="EMBL/GenBank/DDBJ databases">
        <title>Massive genome expansion in bonnet fungi (Mycena s.s.) driven by repeated elements and novel gene families across ecological guilds.</title>
        <authorList>
            <consortium name="Lawrence Berkeley National Laboratory"/>
            <person name="Harder C.B."/>
            <person name="Miyauchi S."/>
            <person name="Viragh M."/>
            <person name="Kuo A."/>
            <person name="Thoen E."/>
            <person name="Andreopoulos B."/>
            <person name="Lu D."/>
            <person name="Skrede I."/>
            <person name="Drula E."/>
            <person name="Henrissat B."/>
            <person name="Morin E."/>
            <person name="Kohler A."/>
            <person name="Barry K."/>
            <person name="LaButti K."/>
            <person name="Morin E."/>
            <person name="Salamov A."/>
            <person name="Lipzen A."/>
            <person name="Mereny Z."/>
            <person name="Hegedus B."/>
            <person name="Baldrian P."/>
            <person name="Stursova M."/>
            <person name="Weitz H."/>
            <person name="Taylor A."/>
            <person name="Grigoriev I.V."/>
            <person name="Nagy L.G."/>
            <person name="Martin F."/>
            <person name="Kauserud H."/>
        </authorList>
    </citation>
    <scope>NUCLEOTIDE SEQUENCE</scope>
    <source>
        <strain evidence="1">CBHHK002</strain>
    </source>
</reference>
<keyword evidence="2" id="KW-1185">Reference proteome</keyword>
<sequence>MPVSAISASAPLAEIPNQIKRPLNLIPLNLIEVHSTSSTEVMGRHRALVGFIIAPPYPESFRIRRSGVLLQSISLHLTSLDLCTPSNPTAESASLLLIEFEFNHTVTATVKSAQRGLTSVVPLSVIATESRVRAKVGGECGELEWLSDTTMRSPRSAACRVRGPTECGEQPVANAIISRYAEGTMPHTASPRRAQFRVGTAQKTWCFGDQIFN</sequence>
<dbReference type="Proteomes" id="UP001218218">
    <property type="component" value="Unassembled WGS sequence"/>
</dbReference>
<accession>A0AAD6ZFB6</accession>
<name>A0AAD6ZFB6_9AGAR</name>
<dbReference type="EMBL" id="JARIHO010000052">
    <property type="protein sequence ID" value="KAJ7321024.1"/>
    <property type="molecule type" value="Genomic_DNA"/>
</dbReference>
<organism evidence="1 2">
    <name type="scientific">Mycena albidolilacea</name>
    <dbReference type="NCBI Taxonomy" id="1033008"/>
    <lineage>
        <taxon>Eukaryota</taxon>
        <taxon>Fungi</taxon>
        <taxon>Dikarya</taxon>
        <taxon>Basidiomycota</taxon>
        <taxon>Agaricomycotina</taxon>
        <taxon>Agaricomycetes</taxon>
        <taxon>Agaricomycetidae</taxon>
        <taxon>Agaricales</taxon>
        <taxon>Marasmiineae</taxon>
        <taxon>Mycenaceae</taxon>
        <taxon>Mycena</taxon>
    </lineage>
</organism>
<evidence type="ECO:0000313" key="2">
    <source>
        <dbReference type="Proteomes" id="UP001218218"/>
    </source>
</evidence>
<dbReference type="AlphaFoldDB" id="A0AAD6ZFB6"/>
<protein>
    <submittedName>
        <fullName evidence="1">Uncharacterized protein</fullName>
    </submittedName>
</protein>
<evidence type="ECO:0000313" key="1">
    <source>
        <dbReference type="EMBL" id="KAJ7321024.1"/>
    </source>
</evidence>
<comment type="caution">
    <text evidence="1">The sequence shown here is derived from an EMBL/GenBank/DDBJ whole genome shotgun (WGS) entry which is preliminary data.</text>
</comment>